<organism evidence="5 6">
    <name type="scientific">Paenibacillus violae</name>
    <dbReference type="NCBI Taxonomy" id="3077234"/>
    <lineage>
        <taxon>Bacteria</taxon>
        <taxon>Bacillati</taxon>
        <taxon>Bacillota</taxon>
        <taxon>Bacilli</taxon>
        <taxon>Bacillales</taxon>
        <taxon>Paenibacillaceae</taxon>
        <taxon>Paenibacillus</taxon>
    </lineage>
</organism>
<proteinExistence type="predicted"/>
<dbReference type="EMBL" id="JAWCUD010000014">
    <property type="protein sequence ID" value="MDU0205566.1"/>
    <property type="molecule type" value="Genomic_DNA"/>
</dbReference>
<comment type="caution">
    <text evidence="5">The sequence shown here is derived from an EMBL/GenBank/DDBJ whole genome shotgun (WGS) entry which is preliminary data.</text>
</comment>
<feature type="domain" description="Amine oxidase" evidence="4">
    <location>
        <begin position="16"/>
        <end position="521"/>
    </location>
</feature>
<dbReference type="Proteomes" id="UP001260980">
    <property type="component" value="Unassembled WGS sequence"/>
</dbReference>
<dbReference type="PANTHER" id="PTHR10668:SF105">
    <property type="entry name" value="DEHYDROGENASE-RELATED"/>
    <property type="match status" value="1"/>
</dbReference>
<dbReference type="InterPro" id="IPR036188">
    <property type="entry name" value="FAD/NAD-bd_sf"/>
</dbReference>
<evidence type="ECO:0000256" key="3">
    <source>
        <dbReference type="ARBA" id="ARBA00040298"/>
    </source>
</evidence>
<evidence type="ECO:0000313" key="5">
    <source>
        <dbReference type="EMBL" id="MDU0205566.1"/>
    </source>
</evidence>
<evidence type="ECO:0000256" key="2">
    <source>
        <dbReference type="ARBA" id="ARBA00038825"/>
    </source>
</evidence>
<dbReference type="SUPFAM" id="SSF51905">
    <property type="entry name" value="FAD/NAD(P)-binding domain"/>
    <property type="match status" value="1"/>
</dbReference>
<dbReference type="Pfam" id="PF01593">
    <property type="entry name" value="Amino_oxidase"/>
    <property type="match status" value="1"/>
</dbReference>
<evidence type="ECO:0000313" key="6">
    <source>
        <dbReference type="Proteomes" id="UP001260980"/>
    </source>
</evidence>
<dbReference type="InterPro" id="IPR002937">
    <property type="entry name" value="Amino_oxidase"/>
</dbReference>
<keyword evidence="6" id="KW-1185">Reference proteome</keyword>
<accession>A0ABU3RMQ0</accession>
<gene>
    <name evidence="5" type="ORF">RQP52_31265</name>
</gene>
<name>A0ABU3RMQ0_9BACL</name>
<dbReference type="Gene3D" id="3.50.50.60">
    <property type="entry name" value="FAD/NAD(P)-binding domain"/>
    <property type="match status" value="2"/>
</dbReference>
<comment type="subunit">
    <text evidence="2">Interacts with COX5B; this interaction may contribute to localize PYROXD2 to the inner face of the inner mitochondrial membrane.</text>
</comment>
<dbReference type="RefSeq" id="WP_315955467.1">
    <property type="nucleotide sequence ID" value="NZ_JAWCUD010000014.1"/>
</dbReference>
<protein>
    <recommendedName>
        <fullName evidence="3">Pyridine nucleotide-disulfide oxidoreductase domain-containing protein 2</fullName>
    </recommendedName>
</protein>
<evidence type="ECO:0000259" key="4">
    <source>
        <dbReference type="Pfam" id="PF01593"/>
    </source>
</evidence>
<dbReference type="PANTHER" id="PTHR10668">
    <property type="entry name" value="PHYTOENE DEHYDROGENASE"/>
    <property type="match status" value="1"/>
</dbReference>
<sequence>METFDIVIIGSGHNALITAAYLTRAGRSVLVLEKNDRPGGFVRTEELTLPGFKHDVYAAAHPLFTTGPAYAELREDLEARGLRYVNTDLPTGVSMEDGRTAVFSRSFEELIAEAERLAPGDGAALAGIFEQLNPHVNDVFGLFSMDLSSQEAAPILKRLLHDDNSSGYSAFAGQLFGTARQAVNSLKSPVMRAMLASWVTHLGRTPDEVGSGIWVPLTAMALMGGGMPTPSGGSEQLVQALVQLIKDQGGEILTDTLAERIVVENGRAVGVRTAEGKTYIAKQAVVASTTPDQLYLSLLAESDSPSALRSQAKQFRYGRGCVQIHLALNEPPRWPDARFDRVGQPHLTDGLDGFTLAIAQGMADLLPAKPTFTVDCSTNLDPARAPAGKAIMRIQVLEVPTRPRGDAAGLIDVGDGLWTQDLTERFTERVLQVVSKHIPNIPSAIIGKYVVTPDVIARFNPNAGPGDPYGGAHDLAQSYLFRPLPGQPSHQTVIPNVYMLGAATWPGHGVNGGSGYIVAQQLLSRL</sequence>
<evidence type="ECO:0000256" key="1">
    <source>
        <dbReference type="ARBA" id="ARBA00037217"/>
    </source>
</evidence>
<comment type="function">
    <text evidence="1">Probable oxidoreductase that may play a role as regulator of mitochondrial function.</text>
</comment>
<reference evidence="5 6" key="1">
    <citation type="submission" date="2023-10" db="EMBL/GenBank/DDBJ databases">
        <title>Paenibacillus strain PFR10 Genome sequencing and assembly.</title>
        <authorList>
            <person name="Kim I."/>
        </authorList>
    </citation>
    <scope>NUCLEOTIDE SEQUENCE [LARGE SCALE GENOMIC DNA]</scope>
    <source>
        <strain evidence="5 6">PFR10</strain>
    </source>
</reference>